<dbReference type="GO" id="GO:0016020">
    <property type="term" value="C:membrane"/>
    <property type="evidence" value="ECO:0007669"/>
    <property type="project" value="UniProtKB-SubCell"/>
</dbReference>
<dbReference type="GO" id="GO:0004497">
    <property type="term" value="F:monooxygenase activity"/>
    <property type="evidence" value="ECO:0007669"/>
    <property type="project" value="UniProtKB-KW"/>
</dbReference>
<dbReference type="InterPro" id="IPR001128">
    <property type="entry name" value="Cyt_P450"/>
</dbReference>
<keyword evidence="11" id="KW-0472">Membrane</keyword>
<protein>
    <recommendedName>
        <fullName evidence="14">Cytochrome P450</fullName>
    </recommendedName>
</protein>
<dbReference type="EMBL" id="DS995703">
    <property type="protein sequence ID" value="EEQ30552.1"/>
    <property type="molecule type" value="Genomic_DNA"/>
</dbReference>
<evidence type="ECO:0000256" key="8">
    <source>
        <dbReference type="ARBA" id="ARBA00023002"/>
    </source>
</evidence>
<dbReference type="InterPro" id="IPR036396">
    <property type="entry name" value="Cyt_P450_sf"/>
</dbReference>
<dbReference type="HOGENOM" id="CLU_022195_7_0_1"/>
<keyword evidence="7" id="KW-1133">Transmembrane helix</keyword>
<sequence length="477" mass="53545">MLLLALNLDAALAILLGSSIIALSSFMIASNELKSRILSPLYLPIAVLRRQARAWLFLVNGPNLIQAGYDRAKGAPYEVLAPDVRCIVVSSANHIKEIDAAPDNVLSLQAAAKQMLQPKYTMNNFNWFDKRGVEGTPLVRTLRTLLTNNVPKLIPDIRMAISGMFDELHDSLPVMNGVKAAPLYPMVKEAVAYSNALAFFGQELAQNKEFMKAAVDFIENTLLIAEIIRLLPSSIAPLGAINNIWLVRTVGKLLAKQFRSHDILHSTLIPVTEERLQERAQKLLGHNTPTHKDCIQWVMECSPKQKPWSAERIVHELMALWFGSVHVVTTTVCFAVHDLCLHSEYIELLRKELEGPQWEAFEKTGNGLPFLDSFLKESMRTTPVESISTRRQALQPFELSDGTRIEVGEWFCTPQRAMMRDPANFEKPLEFHGLRFVQPELLADLNGSPFGKLETNKPTQLTDVADWQAWGTGRMAW</sequence>
<comment type="cofactor">
    <cofactor evidence="1">
        <name>heme</name>
        <dbReference type="ChEBI" id="CHEBI:30413"/>
    </cofactor>
</comment>
<dbReference type="OrthoDB" id="4169549at2759"/>
<evidence type="ECO:0008006" key="14">
    <source>
        <dbReference type="Google" id="ProtNLM"/>
    </source>
</evidence>
<organism evidence="12 13">
    <name type="scientific">Arthroderma otae (strain ATCC MYA-4605 / CBS 113480)</name>
    <name type="common">Microsporum canis</name>
    <dbReference type="NCBI Taxonomy" id="554155"/>
    <lineage>
        <taxon>Eukaryota</taxon>
        <taxon>Fungi</taxon>
        <taxon>Dikarya</taxon>
        <taxon>Ascomycota</taxon>
        <taxon>Pezizomycotina</taxon>
        <taxon>Eurotiomycetes</taxon>
        <taxon>Eurotiomycetidae</taxon>
        <taxon>Onygenales</taxon>
        <taxon>Arthrodermataceae</taxon>
        <taxon>Microsporum</taxon>
    </lineage>
</organism>
<dbReference type="Proteomes" id="UP000002035">
    <property type="component" value="Unassembled WGS sequence"/>
</dbReference>
<dbReference type="CDD" id="cd11041">
    <property type="entry name" value="CYP503A1-like"/>
    <property type="match status" value="1"/>
</dbReference>
<accession>C5FLI0</accession>
<evidence type="ECO:0000256" key="1">
    <source>
        <dbReference type="ARBA" id="ARBA00001971"/>
    </source>
</evidence>
<dbReference type="GO" id="GO:0016705">
    <property type="term" value="F:oxidoreductase activity, acting on paired donors, with incorporation or reduction of molecular oxygen"/>
    <property type="evidence" value="ECO:0007669"/>
    <property type="project" value="InterPro"/>
</dbReference>
<comment type="similarity">
    <text evidence="3">Belongs to the cytochrome P450 family.</text>
</comment>
<dbReference type="GeneID" id="9230627"/>
<keyword evidence="9" id="KW-0408">Iron</keyword>
<dbReference type="VEuPathDB" id="FungiDB:MCYG_03371"/>
<keyword evidence="8" id="KW-0560">Oxidoreductase</keyword>
<dbReference type="GO" id="GO:0020037">
    <property type="term" value="F:heme binding"/>
    <property type="evidence" value="ECO:0007669"/>
    <property type="project" value="InterPro"/>
</dbReference>
<dbReference type="RefSeq" id="XP_002847865.1">
    <property type="nucleotide sequence ID" value="XM_002847819.1"/>
</dbReference>
<reference evidence="13" key="1">
    <citation type="journal article" date="2012" name="MBio">
        <title>Comparative genome analysis of Trichophyton rubrum and related dermatophytes reveals candidate genes involved in infection.</title>
        <authorList>
            <person name="Martinez D.A."/>
            <person name="Oliver B.G."/>
            <person name="Graeser Y."/>
            <person name="Goldberg J.M."/>
            <person name="Li W."/>
            <person name="Martinez-Rossi N.M."/>
            <person name="Monod M."/>
            <person name="Shelest E."/>
            <person name="Barton R.C."/>
            <person name="Birch E."/>
            <person name="Brakhage A.A."/>
            <person name="Chen Z."/>
            <person name="Gurr S.J."/>
            <person name="Heiman D."/>
            <person name="Heitman J."/>
            <person name="Kosti I."/>
            <person name="Rossi A."/>
            <person name="Saif S."/>
            <person name="Samalova M."/>
            <person name="Saunders C.W."/>
            <person name="Shea T."/>
            <person name="Summerbell R.C."/>
            <person name="Xu J."/>
            <person name="Young S."/>
            <person name="Zeng Q."/>
            <person name="Birren B.W."/>
            <person name="Cuomo C.A."/>
            <person name="White T.C."/>
        </authorList>
    </citation>
    <scope>NUCLEOTIDE SEQUENCE [LARGE SCALE GENOMIC DNA]</scope>
    <source>
        <strain evidence="13">ATCC MYA-4605 / CBS 113480</strain>
    </source>
</reference>
<evidence type="ECO:0000313" key="12">
    <source>
        <dbReference type="EMBL" id="EEQ30552.1"/>
    </source>
</evidence>
<dbReference type="PANTHER" id="PTHR46206">
    <property type="entry name" value="CYTOCHROME P450"/>
    <property type="match status" value="1"/>
</dbReference>
<comment type="subcellular location">
    <subcellularLocation>
        <location evidence="2">Membrane</location>
    </subcellularLocation>
</comment>
<keyword evidence="13" id="KW-1185">Reference proteome</keyword>
<evidence type="ECO:0000256" key="3">
    <source>
        <dbReference type="ARBA" id="ARBA00010617"/>
    </source>
</evidence>
<evidence type="ECO:0000256" key="11">
    <source>
        <dbReference type="ARBA" id="ARBA00023136"/>
    </source>
</evidence>
<dbReference type="PANTHER" id="PTHR46206:SF5">
    <property type="entry name" value="P450, PUTATIVE (EUROFUNG)-RELATED"/>
    <property type="match status" value="1"/>
</dbReference>
<dbReference type="AlphaFoldDB" id="C5FLI0"/>
<keyword evidence="10" id="KW-0503">Monooxygenase</keyword>
<keyword evidence="6" id="KW-0479">Metal-binding</keyword>
<evidence type="ECO:0000313" key="13">
    <source>
        <dbReference type="Proteomes" id="UP000002035"/>
    </source>
</evidence>
<evidence type="ECO:0000256" key="6">
    <source>
        <dbReference type="ARBA" id="ARBA00022723"/>
    </source>
</evidence>
<proteinExistence type="inferred from homology"/>
<gene>
    <name evidence="12" type="ORF">MCYG_03371</name>
</gene>
<evidence type="ECO:0000256" key="7">
    <source>
        <dbReference type="ARBA" id="ARBA00022989"/>
    </source>
</evidence>
<name>C5FLI0_ARTOC</name>
<dbReference type="STRING" id="554155.C5FLI0"/>
<keyword evidence="5" id="KW-0812">Transmembrane</keyword>
<dbReference type="GO" id="GO:0005506">
    <property type="term" value="F:iron ion binding"/>
    <property type="evidence" value="ECO:0007669"/>
    <property type="project" value="InterPro"/>
</dbReference>
<dbReference type="Gene3D" id="1.10.630.10">
    <property type="entry name" value="Cytochrome P450"/>
    <property type="match status" value="1"/>
</dbReference>
<evidence type="ECO:0000256" key="2">
    <source>
        <dbReference type="ARBA" id="ARBA00004370"/>
    </source>
</evidence>
<evidence type="ECO:0000256" key="10">
    <source>
        <dbReference type="ARBA" id="ARBA00023033"/>
    </source>
</evidence>
<dbReference type="eggNOG" id="KOG0158">
    <property type="taxonomic scope" value="Eukaryota"/>
</dbReference>
<evidence type="ECO:0000256" key="9">
    <source>
        <dbReference type="ARBA" id="ARBA00023004"/>
    </source>
</evidence>
<dbReference type="Pfam" id="PF00067">
    <property type="entry name" value="p450"/>
    <property type="match status" value="1"/>
</dbReference>
<evidence type="ECO:0000256" key="4">
    <source>
        <dbReference type="ARBA" id="ARBA00022617"/>
    </source>
</evidence>
<dbReference type="SUPFAM" id="SSF48264">
    <property type="entry name" value="Cytochrome P450"/>
    <property type="match status" value="1"/>
</dbReference>
<keyword evidence="4" id="KW-0349">Heme</keyword>
<evidence type="ECO:0000256" key="5">
    <source>
        <dbReference type="ARBA" id="ARBA00022692"/>
    </source>
</evidence>
<dbReference type="OMA" id="PLYPMVK"/>